<dbReference type="EMBL" id="BARU01042817">
    <property type="protein sequence ID" value="GAH76484.1"/>
    <property type="molecule type" value="Genomic_DNA"/>
</dbReference>
<dbReference type="AlphaFoldDB" id="X1JDU4"/>
<organism evidence="1">
    <name type="scientific">marine sediment metagenome</name>
    <dbReference type="NCBI Taxonomy" id="412755"/>
    <lineage>
        <taxon>unclassified sequences</taxon>
        <taxon>metagenomes</taxon>
        <taxon>ecological metagenomes</taxon>
    </lineage>
</organism>
<reference evidence="1" key="1">
    <citation type="journal article" date="2014" name="Front. Microbiol.">
        <title>High frequency of phylogenetically diverse reductive dehalogenase-homologous genes in deep subseafloor sedimentary metagenomes.</title>
        <authorList>
            <person name="Kawai M."/>
            <person name="Futagami T."/>
            <person name="Toyoda A."/>
            <person name="Takaki Y."/>
            <person name="Nishi S."/>
            <person name="Hori S."/>
            <person name="Arai W."/>
            <person name="Tsubouchi T."/>
            <person name="Morono Y."/>
            <person name="Uchiyama I."/>
            <person name="Ito T."/>
            <person name="Fujiyama A."/>
            <person name="Inagaki F."/>
            <person name="Takami H."/>
        </authorList>
    </citation>
    <scope>NUCLEOTIDE SEQUENCE</scope>
    <source>
        <strain evidence="1">Expedition CK06-06</strain>
    </source>
</reference>
<protein>
    <submittedName>
        <fullName evidence="1">Uncharacterized protein</fullName>
    </submittedName>
</protein>
<feature type="non-terminal residue" evidence="1">
    <location>
        <position position="1"/>
    </location>
</feature>
<accession>X1JDU4</accession>
<comment type="caution">
    <text evidence="1">The sequence shown here is derived from an EMBL/GenBank/DDBJ whole genome shotgun (WGS) entry which is preliminary data.</text>
</comment>
<evidence type="ECO:0000313" key="1">
    <source>
        <dbReference type="EMBL" id="GAH76484.1"/>
    </source>
</evidence>
<proteinExistence type="predicted"/>
<sequence length="45" mass="5471">LHFYMFRQILEKFRESIHLASLALYDSQARLELSKWAMKSRDILD</sequence>
<name>X1JDU4_9ZZZZ</name>
<gene>
    <name evidence="1" type="ORF">S03H2_65704</name>
</gene>